<proteinExistence type="predicted"/>
<name>A0A1N7QB70_9RHOB</name>
<dbReference type="STRING" id="1086013.SAMN05421774_10876"/>
<evidence type="ECO:0000313" key="1">
    <source>
        <dbReference type="EMBL" id="SIT20112.1"/>
    </source>
</evidence>
<protein>
    <submittedName>
        <fullName evidence="1">Uncharacterized protein</fullName>
    </submittedName>
</protein>
<reference evidence="1 2" key="1">
    <citation type="submission" date="2017-01" db="EMBL/GenBank/DDBJ databases">
        <authorList>
            <person name="Mah S.A."/>
            <person name="Swanson W.J."/>
            <person name="Moy G.W."/>
            <person name="Vacquier V.D."/>
        </authorList>
    </citation>
    <scope>NUCLEOTIDE SEQUENCE [LARGE SCALE GENOMIC DNA]</scope>
    <source>
        <strain evidence="1 2">DSM 26375</strain>
    </source>
</reference>
<dbReference type="AlphaFoldDB" id="A0A1N7QB70"/>
<keyword evidence="2" id="KW-1185">Reference proteome</keyword>
<dbReference type="RefSeq" id="WP_076533577.1">
    <property type="nucleotide sequence ID" value="NZ_BMEH01000008.1"/>
</dbReference>
<dbReference type="OrthoDB" id="7776368at2"/>
<dbReference type="Proteomes" id="UP000186141">
    <property type="component" value="Unassembled WGS sequence"/>
</dbReference>
<evidence type="ECO:0000313" key="2">
    <source>
        <dbReference type="Proteomes" id="UP000186141"/>
    </source>
</evidence>
<accession>A0A1N7QB70</accession>
<organism evidence="1 2">
    <name type="scientific">Gemmobacter megaterium</name>
    <dbReference type="NCBI Taxonomy" id="1086013"/>
    <lineage>
        <taxon>Bacteria</taxon>
        <taxon>Pseudomonadati</taxon>
        <taxon>Pseudomonadota</taxon>
        <taxon>Alphaproteobacteria</taxon>
        <taxon>Rhodobacterales</taxon>
        <taxon>Paracoccaceae</taxon>
        <taxon>Gemmobacter</taxon>
    </lineage>
</organism>
<dbReference type="EMBL" id="FTOT01000008">
    <property type="protein sequence ID" value="SIT20112.1"/>
    <property type="molecule type" value="Genomic_DNA"/>
</dbReference>
<sequence length="84" mass="9592">MRQPLRAIPTRDRKRIILAKADWRATIQASDLPNWIALYRRLRDRMARTDPKGRIIEPGPWHGFYAADTAALEAAQAKLSEVAP</sequence>
<gene>
    <name evidence="1" type="ORF">SAMN05421774_10876</name>
</gene>